<dbReference type="SMART" id="SM00389">
    <property type="entry name" value="HOX"/>
    <property type="match status" value="1"/>
</dbReference>
<dbReference type="PROSITE" id="PS50071">
    <property type="entry name" value="HOMEOBOX_2"/>
    <property type="match status" value="1"/>
</dbReference>
<keyword evidence="4 5" id="KW-0539">Nucleus</keyword>
<comment type="subcellular location">
    <subcellularLocation>
        <location evidence="1 5 6">Nucleus</location>
    </subcellularLocation>
</comment>
<dbReference type="Gene3D" id="1.10.10.60">
    <property type="entry name" value="Homeodomain-like"/>
    <property type="match status" value="1"/>
</dbReference>
<proteinExistence type="predicted"/>
<evidence type="ECO:0000256" key="7">
    <source>
        <dbReference type="SAM" id="MobiDB-lite"/>
    </source>
</evidence>
<dbReference type="GO" id="GO:0000981">
    <property type="term" value="F:DNA-binding transcription factor activity, RNA polymerase II-specific"/>
    <property type="evidence" value="ECO:0007669"/>
    <property type="project" value="InterPro"/>
</dbReference>
<evidence type="ECO:0000313" key="10">
    <source>
        <dbReference type="Proteomes" id="UP001075354"/>
    </source>
</evidence>
<evidence type="ECO:0000256" key="4">
    <source>
        <dbReference type="ARBA" id="ARBA00023242"/>
    </source>
</evidence>
<comment type="caution">
    <text evidence="9">The sequence shown here is derived from an EMBL/GenBank/DDBJ whole genome shotgun (WGS) entry which is preliminary data.</text>
</comment>
<dbReference type="InterPro" id="IPR001356">
    <property type="entry name" value="HD"/>
</dbReference>
<dbReference type="Pfam" id="PF00046">
    <property type="entry name" value="Homeodomain"/>
    <property type="match status" value="1"/>
</dbReference>
<dbReference type="Proteomes" id="UP001075354">
    <property type="component" value="Chromosome 3"/>
</dbReference>
<dbReference type="EMBL" id="JAPTSV010000003">
    <property type="protein sequence ID" value="KAJ1529630.1"/>
    <property type="molecule type" value="Genomic_DNA"/>
</dbReference>
<keyword evidence="3 5" id="KW-0371">Homeobox</keyword>
<evidence type="ECO:0000256" key="5">
    <source>
        <dbReference type="PROSITE-ProRule" id="PRU00108"/>
    </source>
</evidence>
<dbReference type="InterPro" id="IPR009057">
    <property type="entry name" value="Homeodomain-like_sf"/>
</dbReference>
<dbReference type="AlphaFoldDB" id="A0AAV7XWM4"/>
<evidence type="ECO:0000256" key="2">
    <source>
        <dbReference type="ARBA" id="ARBA00023125"/>
    </source>
</evidence>
<dbReference type="PROSITE" id="PS00027">
    <property type="entry name" value="HOMEOBOX_1"/>
    <property type="match status" value="1"/>
</dbReference>
<protein>
    <recommendedName>
        <fullName evidence="8">Homeobox domain-containing protein</fullName>
    </recommendedName>
</protein>
<feature type="region of interest" description="Disordered" evidence="7">
    <location>
        <begin position="115"/>
        <end position="167"/>
    </location>
</feature>
<dbReference type="GO" id="GO:0005634">
    <property type="term" value="C:nucleus"/>
    <property type="evidence" value="ECO:0007669"/>
    <property type="project" value="UniProtKB-SubCell"/>
</dbReference>
<dbReference type="InterPro" id="IPR017970">
    <property type="entry name" value="Homeobox_CS"/>
</dbReference>
<dbReference type="CDD" id="cd00086">
    <property type="entry name" value="homeodomain"/>
    <property type="match status" value="1"/>
</dbReference>
<dbReference type="SUPFAM" id="SSF46689">
    <property type="entry name" value="Homeodomain-like"/>
    <property type="match status" value="1"/>
</dbReference>
<evidence type="ECO:0000259" key="8">
    <source>
        <dbReference type="PROSITE" id="PS50071"/>
    </source>
</evidence>
<evidence type="ECO:0000256" key="3">
    <source>
        <dbReference type="ARBA" id="ARBA00023155"/>
    </source>
</evidence>
<gene>
    <name evidence="9" type="ORF">ONE63_006394</name>
</gene>
<evidence type="ECO:0000256" key="1">
    <source>
        <dbReference type="ARBA" id="ARBA00004123"/>
    </source>
</evidence>
<dbReference type="FunFam" id="1.10.10.60:FF:000291">
    <property type="entry name" value="ALX homeobox protein 1"/>
    <property type="match status" value="1"/>
</dbReference>
<feature type="compositionally biased region" description="Basic and acidic residues" evidence="7">
    <location>
        <begin position="115"/>
        <end position="134"/>
    </location>
</feature>
<reference evidence="9" key="1">
    <citation type="submission" date="2022-12" db="EMBL/GenBank/DDBJ databases">
        <title>Chromosome-level genome assembly of the bean flower thrips Megalurothrips usitatus.</title>
        <authorList>
            <person name="Ma L."/>
            <person name="Liu Q."/>
            <person name="Li H."/>
            <person name="Cai W."/>
        </authorList>
    </citation>
    <scope>NUCLEOTIDE SEQUENCE</scope>
    <source>
        <strain evidence="9">Cailab_2022a</strain>
    </source>
</reference>
<feature type="domain" description="Homeobox" evidence="8">
    <location>
        <begin position="47"/>
        <end position="107"/>
    </location>
</feature>
<keyword evidence="2 5" id="KW-0238">DNA-binding</keyword>
<dbReference type="PANTHER" id="PTHR24329">
    <property type="entry name" value="HOMEOBOX PROTEIN ARISTALESS"/>
    <property type="match status" value="1"/>
</dbReference>
<name>A0AAV7XWM4_9NEOP</name>
<feature type="DNA-binding region" description="Homeobox" evidence="5">
    <location>
        <begin position="49"/>
        <end position="108"/>
    </location>
</feature>
<evidence type="ECO:0000313" key="9">
    <source>
        <dbReference type="EMBL" id="KAJ1529630.1"/>
    </source>
</evidence>
<feature type="compositionally biased region" description="Basic residues" evidence="7">
    <location>
        <begin position="150"/>
        <end position="160"/>
    </location>
</feature>
<dbReference type="InterPro" id="IPR050649">
    <property type="entry name" value="Paired_Homeobox_TFs"/>
</dbReference>
<organism evidence="9 10">
    <name type="scientific">Megalurothrips usitatus</name>
    <name type="common">bean blossom thrips</name>
    <dbReference type="NCBI Taxonomy" id="439358"/>
    <lineage>
        <taxon>Eukaryota</taxon>
        <taxon>Metazoa</taxon>
        <taxon>Ecdysozoa</taxon>
        <taxon>Arthropoda</taxon>
        <taxon>Hexapoda</taxon>
        <taxon>Insecta</taxon>
        <taxon>Pterygota</taxon>
        <taxon>Neoptera</taxon>
        <taxon>Paraneoptera</taxon>
        <taxon>Thysanoptera</taxon>
        <taxon>Terebrantia</taxon>
        <taxon>Thripoidea</taxon>
        <taxon>Thripidae</taxon>
        <taxon>Megalurothrips</taxon>
    </lineage>
</organism>
<accession>A0AAV7XWM4</accession>
<sequence length="167" mass="19650">MFLQGFCCPQPVAVDPRISYGTQSNPYSTYEGYPQAIHDDHFHTYRRKQRRNRTTFSAEQLKELERAFTMTHYPDVFVREALANKINLTEARVQVWFQNRRAKFRKNEKVKDALRREEDGKDDKVRGRPSDRMCHIARPSSPGAREIRTCARRCAPRRGRERPNGPP</sequence>
<evidence type="ECO:0000256" key="6">
    <source>
        <dbReference type="RuleBase" id="RU000682"/>
    </source>
</evidence>
<keyword evidence="10" id="KW-1185">Reference proteome</keyword>
<dbReference type="PANTHER" id="PTHR24329:SF543">
    <property type="entry name" value="FI01017P-RELATED"/>
    <property type="match status" value="1"/>
</dbReference>
<dbReference type="GO" id="GO:0000977">
    <property type="term" value="F:RNA polymerase II transcription regulatory region sequence-specific DNA binding"/>
    <property type="evidence" value="ECO:0007669"/>
    <property type="project" value="TreeGrafter"/>
</dbReference>